<dbReference type="CDD" id="cd06223">
    <property type="entry name" value="PRTases_typeI"/>
    <property type="match status" value="1"/>
</dbReference>
<dbReference type="PANTHER" id="PTHR46683:SF1">
    <property type="entry name" value="OROTATE PHOSPHORIBOSYLTRANSFERASE 1-RELATED"/>
    <property type="match status" value="1"/>
</dbReference>
<dbReference type="Proteomes" id="UP000827549">
    <property type="component" value="Chromosome 3"/>
</dbReference>
<keyword evidence="6 10" id="KW-0328">Glycosyltransferase</keyword>
<evidence type="ECO:0000256" key="2">
    <source>
        <dbReference type="ARBA" id="ARBA00004889"/>
    </source>
</evidence>
<dbReference type="Gene3D" id="3.40.50.2020">
    <property type="match status" value="1"/>
</dbReference>
<dbReference type="AlphaFoldDB" id="A0AAF1BI11"/>
<dbReference type="GO" id="GO:0006207">
    <property type="term" value="P:'de novo' pyrimidine nucleobase biosynthetic process"/>
    <property type="evidence" value="ECO:0007669"/>
    <property type="project" value="TreeGrafter"/>
</dbReference>
<evidence type="ECO:0000256" key="3">
    <source>
        <dbReference type="ARBA" id="ARBA00006340"/>
    </source>
</evidence>
<comment type="pathway">
    <text evidence="2">Pyrimidine metabolism; UMP biosynthesis via de novo pathway; UMP from orotate: step 1/2.</text>
</comment>
<keyword evidence="8" id="KW-0665">Pyrimidine biosynthesis</keyword>
<dbReference type="HAMAP" id="MF_01208">
    <property type="entry name" value="PyrE"/>
    <property type="match status" value="1"/>
</dbReference>
<evidence type="ECO:0000313" key="11">
    <source>
        <dbReference type="Proteomes" id="UP000827549"/>
    </source>
</evidence>
<evidence type="ECO:0000259" key="9">
    <source>
        <dbReference type="Pfam" id="PF00156"/>
    </source>
</evidence>
<evidence type="ECO:0000256" key="6">
    <source>
        <dbReference type="ARBA" id="ARBA00022676"/>
    </source>
</evidence>
<dbReference type="GO" id="GO:0005737">
    <property type="term" value="C:cytoplasm"/>
    <property type="evidence" value="ECO:0007669"/>
    <property type="project" value="TreeGrafter"/>
</dbReference>
<sequence length="218" mass="23383">MAATDFKTHFIEAAIASGVLLFGEFTLKSGRKSPYFFNAGLLYDGKLLSSTAEAFASTIQSSIPAFDVLFGPAYKGIPLAAVTAVALANRGVDTVYTYNRKEKKDHGEGGSLVGAGLEGKRIVVIDDVMTAGTAIRESIAIIKEQKGTLVGIVQLVDRQERGKTGDSSTIQEVEREFGIPVVPIINLTDIIAYLKNKGGYEAQVKAIEEYRAQYGVVV</sequence>
<comment type="function">
    <text evidence="1">Catalyzes the transfer of a ribosyl phosphate group from 5-phosphoribose 1-diphosphate to orotate, leading to the formation of orotidine monophosphate (OMP).</text>
</comment>
<gene>
    <name evidence="10" type="primary">URA5</name>
    <name evidence="10" type="ORF">LOC62_03G004555</name>
</gene>
<dbReference type="Pfam" id="PF00156">
    <property type="entry name" value="Pribosyltran"/>
    <property type="match status" value="1"/>
</dbReference>
<keyword evidence="7" id="KW-0808">Transferase</keyword>
<dbReference type="GO" id="GO:0004588">
    <property type="term" value="F:orotate phosphoribosyltransferase activity"/>
    <property type="evidence" value="ECO:0007669"/>
    <property type="project" value="UniProtKB-EC"/>
</dbReference>
<evidence type="ECO:0000313" key="10">
    <source>
        <dbReference type="EMBL" id="WOO81027.1"/>
    </source>
</evidence>
<dbReference type="InterPro" id="IPR023031">
    <property type="entry name" value="OPRT"/>
</dbReference>
<dbReference type="NCBIfam" id="TIGR00336">
    <property type="entry name" value="pyrE"/>
    <property type="match status" value="1"/>
</dbReference>
<dbReference type="RefSeq" id="XP_062627059.1">
    <property type="nucleotide sequence ID" value="XM_062771075.1"/>
</dbReference>
<feature type="domain" description="Phosphoribosyltransferase" evidence="9">
    <location>
        <begin position="65"/>
        <end position="167"/>
    </location>
</feature>
<comment type="similarity">
    <text evidence="3">Belongs to the purine/pyrimidine phosphoribosyltransferase family. PyrE subfamily.</text>
</comment>
<evidence type="ECO:0000256" key="1">
    <source>
        <dbReference type="ARBA" id="ARBA00003769"/>
    </source>
</evidence>
<dbReference type="InterPro" id="IPR000836">
    <property type="entry name" value="PRTase_dom"/>
</dbReference>
<protein>
    <recommendedName>
        <fullName evidence="5">orotate phosphoribosyltransferase</fullName>
        <ecNumber evidence="5">2.4.2.10</ecNumber>
    </recommendedName>
</protein>
<dbReference type="GeneID" id="87807793"/>
<dbReference type="InterPro" id="IPR004467">
    <property type="entry name" value="Or_phspho_trans_dom"/>
</dbReference>
<comment type="subunit">
    <text evidence="4">Homodimer.</text>
</comment>
<evidence type="ECO:0000256" key="7">
    <source>
        <dbReference type="ARBA" id="ARBA00022679"/>
    </source>
</evidence>
<reference evidence="10" key="1">
    <citation type="submission" date="2023-10" db="EMBL/GenBank/DDBJ databases">
        <authorList>
            <person name="Noh H."/>
        </authorList>
    </citation>
    <scope>NUCLEOTIDE SEQUENCE</scope>
    <source>
        <strain evidence="10">DUCC4014</strain>
    </source>
</reference>
<evidence type="ECO:0000256" key="5">
    <source>
        <dbReference type="ARBA" id="ARBA00011971"/>
    </source>
</evidence>
<evidence type="ECO:0000256" key="8">
    <source>
        <dbReference type="ARBA" id="ARBA00022975"/>
    </source>
</evidence>
<evidence type="ECO:0000256" key="4">
    <source>
        <dbReference type="ARBA" id="ARBA00011738"/>
    </source>
</evidence>
<proteinExistence type="inferred from homology"/>
<dbReference type="GO" id="GO:0046132">
    <property type="term" value="P:pyrimidine ribonucleoside biosynthetic process"/>
    <property type="evidence" value="ECO:0007669"/>
    <property type="project" value="TreeGrafter"/>
</dbReference>
<dbReference type="PANTHER" id="PTHR46683">
    <property type="entry name" value="OROTATE PHOSPHORIBOSYLTRANSFERASE 1-RELATED"/>
    <property type="match status" value="1"/>
</dbReference>
<dbReference type="SUPFAM" id="SSF53271">
    <property type="entry name" value="PRTase-like"/>
    <property type="match status" value="1"/>
</dbReference>
<dbReference type="InterPro" id="IPR029057">
    <property type="entry name" value="PRTase-like"/>
</dbReference>
<organism evidence="10 11">
    <name type="scientific">Vanrija pseudolonga</name>
    <dbReference type="NCBI Taxonomy" id="143232"/>
    <lineage>
        <taxon>Eukaryota</taxon>
        <taxon>Fungi</taxon>
        <taxon>Dikarya</taxon>
        <taxon>Basidiomycota</taxon>
        <taxon>Agaricomycotina</taxon>
        <taxon>Tremellomycetes</taxon>
        <taxon>Trichosporonales</taxon>
        <taxon>Trichosporonaceae</taxon>
        <taxon>Vanrija</taxon>
    </lineage>
</organism>
<accession>A0AAF1BI11</accession>
<dbReference type="EC" id="2.4.2.10" evidence="5"/>
<name>A0AAF1BI11_9TREE</name>
<keyword evidence="11" id="KW-1185">Reference proteome</keyword>
<dbReference type="FunFam" id="3.40.50.2020:FF:000008">
    <property type="entry name" value="Orotate phosphoribosyltransferase"/>
    <property type="match status" value="1"/>
</dbReference>
<dbReference type="EMBL" id="CP086716">
    <property type="protein sequence ID" value="WOO81027.1"/>
    <property type="molecule type" value="Genomic_DNA"/>
</dbReference>
<dbReference type="GO" id="GO:0006221">
    <property type="term" value="P:pyrimidine nucleotide biosynthetic process"/>
    <property type="evidence" value="ECO:0007669"/>
    <property type="project" value="UniProtKB-KW"/>
</dbReference>